<organism evidence="2 3">
    <name type="scientific">Nonlabens dokdonensis</name>
    <dbReference type="NCBI Taxonomy" id="328515"/>
    <lineage>
        <taxon>Bacteria</taxon>
        <taxon>Pseudomonadati</taxon>
        <taxon>Bacteroidota</taxon>
        <taxon>Flavobacteriia</taxon>
        <taxon>Flavobacteriales</taxon>
        <taxon>Flavobacteriaceae</taxon>
        <taxon>Nonlabens</taxon>
    </lineage>
</organism>
<dbReference type="Proteomes" id="UP000248584">
    <property type="component" value="Unassembled WGS sequence"/>
</dbReference>
<sequence length="46" mass="4829">MLKKVLVVAIAAMFTLGTVSCREESTGEKIEDAAESAADDVEDAVD</sequence>
<proteinExistence type="predicted"/>
<comment type="caution">
    <text evidence="2">The sequence shown here is derived from an EMBL/GenBank/DDBJ whole genome shotgun (WGS) entry which is preliminary data.</text>
</comment>
<gene>
    <name evidence="2" type="ORF">LX97_01657</name>
</gene>
<reference evidence="2 3" key="1">
    <citation type="submission" date="2018-06" db="EMBL/GenBank/DDBJ databases">
        <title>Genomic Encyclopedia of Archaeal and Bacterial Type Strains, Phase II (KMG-II): from individual species to whole genera.</title>
        <authorList>
            <person name="Goeker M."/>
        </authorList>
    </citation>
    <scope>NUCLEOTIDE SEQUENCE [LARGE SCALE GENOMIC DNA]</scope>
    <source>
        <strain evidence="2 3">DSM 17205</strain>
    </source>
</reference>
<keyword evidence="3" id="KW-1185">Reference proteome</keyword>
<evidence type="ECO:0000313" key="3">
    <source>
        <dbReference type="Proteomes" id="UP000248584"/>
    </source>
</evidence>
<evidence type="ECO:0000256" key="1">
    <source>
        <dbReference type="SAM" id="MobiDB-lite"/>
    </source>
</evidence>
<dbReference type="PROSITE" id="PS51257">
    <property type="entry name" value="PROKAR_LIPOPROTEIN"/>
    <property type="match status" value="1"/>
</dbReference>
<evidence type="ECO:0000313" key="2">
    <source>
        <dbReference type="EMBL" id="PZX40884.1"/>
    </source>
</evidence>
<feature type="compositionally biased region" description="Basic and acidic residues" evidence="1">
    <location>
        <begin position="23"/>
        <end position="32"/>
    </location>
</feature>
<evidence type="ECO:0008006" key="4">
    <source>
        <dbReference type="Google" id="ProtNLM"/>
    </source>
</evidence>
<accession>A0ABX5PY69</accession>
<feature type="region of interest" description="Disordered" evidence="1">
    <location>
        <begin position="23"/>
        <end position="46"/>
    </location>
</feature>
<dbReference type="EMBL" id="QKZR01000002">
    <property type="protein sequence ID" value="PZX40884.1"/>
    <property type="molecule type" value="Genomic_DNA"/>
</dbReference>
<protein>
    <recommendedName>
        <fullName evidence="4">Entericidin EcnAB</fullName>
    </recommendedName>
</protein>
<dbReference type="RefSeq" id="WP_015362855.1">
    <property type="nucleotide sequence ID" value="NZ_QKZR01000002.1"/>
</dbReference>
<name>A0ABX5PY69_9FLAO</name>
<feature type="compositionally biased region" description="Acidic residues" evidence="1">
    <location>
        <begin position="33"/>
        <end position="46"/>
    </location>
</feature>